<evidence type="ECO:0000256" key="4">
    <source>
        <dbReference type="ARBA" id="ARBA00023136"/>
    </source>
</evidence>
<gene>
    <name evidence="6" type="ORF">FPZ41_36555</name>
</gene>
<evidence type="ECO:0000256" key="2">
    <source>
        <dbReference type="ARBA" id="ARBA00022692"/>
    </source>
</evidence>
<dbReference type="AlphaFoldDB" id="A0A5N8X5G4"/>
<evidence type="ECO:0000256" key="1">
    <source>
        <dbReference type="ARBA" id="ARBA00004141"/>
    </source>
</evidence>
<reference evidence="6 7" key="1">
    <citation type="submission" date="2019-09" db="EMBL/GenBank/DDBJ databases">
        <authorList>
            <person name="Duangmal K."/>
            <person name="Teo W.F.A."/>
            <person name="Lipun K."/>
        </authorList>
    </citation>
    <scope>NUCLEOTIDE SEQUENCE [LARGE SCALE GENOMIC DNA]</scope>
    <source>
        <strain evidence="6 7">K1PN6</strain>
    </source>
</reference>
<comment type="caution">
    <text evidence="6">The sequence shown here is derived from an EMBL/GenBank/DDBJ whole genome shotgun (WGS) entry which is preliminary data.</text>
</comment>
<evidence type="ECO:0000256" key="5">
    <source>
        <dbReference type="SAM" id="Phobius"/>
    </source>
</evidence>
<evidence type="ECO:0000313" key="6">
    <source>
        <dbReference type="EMBL" id="MPY53785.1"/>
    </source>
</evidence>
<evidence type="ECO:0000256" key="3">
    <source>
        <dbReference type="ARBA" id="ARBA00022989"/>
    </source>
</evidence>
<dbReference type="InterPro" id="IPR032808">
    <property type="entry name" value="DoxX"/>
</dbReference>
<dbReference type="Proteomes" id="UP000373149">
    <property type="component" value="Unassembled WGS sequence"/>
</dbReference>
<accession>A0A5N8X5G4</accession>
<dbReference type="RefSeq" id="WP_322621174.1">
    <property type="nucleotide sequence ID" value="NZ_VMNX01000217.1"/>
</dbReference>
<keyword evidence="2 5" id="KW-0812">Transmembrane</keyword>
<dbReference type="Pfam" id="PF13564">
    <property type="entry name" value="DoxX_2"/>
    <property type="match status" value="1"/>
</dbReference>
<proteinExistence type="predicted"/>
<comment type="subcellular location">
    <subcellularLocation>
        <location evidence="1">Membrane</location>
        <topology evidence="1">Multi-pass membrane protein</topology>
    </subcellularLocation>
</comment>
<protein>
    <submittedName>
        <fullName evidence="6">DoxX family protein</fullName>
    </submittedName>
</protein>
<name>A0A5N8X5G4_9ACTN</name>
<dbReference type="EMBL" id="VMNX01000217">
    <property type="protein sequence ID" value="MPY53785.1"/>
    <property type="molecule type" value="Genomic_DNA"/>
</dbReference>
<sequence length="124" mass="12817">MNVSLWIVAGTLAPVFLPARAMKLSRSPQQPTASGLGWAEDFDPGPVKTIGAIEGLAALGLILPPLVGVAQILTPTAGLGLVVLMLGAAVTHSRRAEFQMITVNVVLLALAAVVAWGRFGPHAF</sequence>
<dbReference type="GO" id="GO:0016020">
    <property type="term" value="C:membrane"/>
    <property type="evidence" value="ECO:0007669"/>
    <property type="project" value="UniProtKB-SubCell"/>
</dbReference>
<feature type="transmembrane region" description="Helical" evidence="5">
    <location>
        <begin position="66"/>
        <end position="89"/>
    </location>
</feature>
<keyword evidence="3 5" id="KW-1133">Transmembrane helix</keyword>
<evidence type="ECO:0000313" key="7">
    <source>
        <dbReference type="Proteomes" id="UP000373149"/>
    </source>
</evidence>
<keyword evidence="7" id="KW-1185">Reference proteome</keyword>
<keyword evidence="4 5" id="KW-0472">Membrane</keyword>
<organism evidence="6 7">
    <name type="scientific">Streptomyces acidicola</name>
    <dbReference type="NCBI Taxonomy" id="2596892"/>
    <lineage>
        <taxon>Bacteria</taxon>
        <taxon>Bacillati</taxon>
        <taxon>Actinomycetota</taxon>
        <taxon>Actinomycetes</taxon>
        <taxon>Kitasatosporales</taxon>
        <taxon>Streptomycetaceae</taxon>
        <taxon>Streptomyces</taxon>
    </lineage>
</organism>
<feature type="transmembrane region" description="Helical" evidence="5">
    <location>
        <begin position="101"/>
        <end position="119"/>
    </location>
</feature>